<feature type="transmembrane region" description="Helical" evidence="1">
    <location>
        <begin position="12"/>
        <end position="33"/>
    </location>
</feature>
<protein>
    <submittedName>
        <fullName evidence="2">Uncharacterized protein</fullName>
    </submittedName>
</protein>
<accession>A0A2T7C5P0</accession>
<keyword evidence="3" id="KW-1185">Reference proteome</keyword>
<proteinExistence type="predicted"/>
<sequence>MSCAHAAIRWMSVSFFFFFFFSIQVWCAVFRVWGFNGSHFPDYFFCGSPLLERLDIFSVISHYILSNPFFKWRTCAAHLSTSLLLLVLLQLLQL</sequence>
<keyword evidence="1" id="KW-0472">Membrane</keyword>
<dbReference type="Proteomes" id="UP000244336">
    <property type="component" value="Chromosome 9"/>
</dbReference>
<keyword evidence="1" id="KW-0812">Transmembrane</keyword>
<dbReference type="Gramene" id="PUZ38659">
    <property type="protein sequence ID" value="PUZ38659"/>
    <property type="gene ID" value="GQ55_9G214500"/>
</dbReference>
<keyword evidence="1" id="KW-1133">Transmembrane helix</keyword>
<dbReference type="EMBL" id="CM009757">
    <property type="protein sequence ID" value="PUZ38659.1"/>
    <property type="molecule type" value="Genomic_DNA"/>
</dbReference>
<gene>
    <name evidence="2" type="ORF">GQ55_9G214500</name>
</gene>
<dbReference type="AlphaFoldDB" id="A0A2T7C5P0"/>
<evidence type="ECO:0000256" key="1">
    <source>
        <dbReference type="SAM" id="Phobius"/>
    </source>
</evidence>
<name>A0A2T7C5P0_9POAL</name>
<reference evidence="2 3" key="1">
    <citation type="submission" date="2018-04" db="EMBL/GenBank/DDBJ databases">
        <title>WGS assembly of Panicum hallii var. hallii HAL2.</title>
        <authorList>
            <person name="Lovell J."/>
            <person name="Jenkins J."/>
            <person name="Lowry D."/>
            <person name="Mamidi S."/>
            <person name="Sreedasyam A."/>
            <person name="Weng X."/>
            <person name="Barry K."/>
            <person name="Bonette J."/>
            <person name="Campitelli B."/>
            <person name="Daum C."/>
            <person name="Gordon S."/>
            <person name="Gould B."/>
            <person name="Lipzen A."/>
            <person name="MacQueen A."/>
            <person name="Palacio-Mejia J."/>
            <person name="Plott C."/>
            <person name="Shakirov E."/>
            <person name="Shu S."/>
            <person name="Yoshinaga Y."/>
            <person name="Zane M."/>
            <person name="Rokhsar D."/>
            <person name="Grimwood J."/>
            <person name="Schmutz J."/>
            <person name="Juenger T."/>
        </authorList>
    </citation>
    <scope>NUCLEOTIDE SEQUENCE [LARGE SCALE GENOMIC DNA]</scope>
    <source>
        <strain evidence="3">cv. HAL2</strain>
    </source>
</reference>
<evidence type="ECO:0000313" key="3">
    <source>
        <dbReference type="Proteomes" id="UP000244336"/>
    </source>
</evidence>
<organism evidence="2 3">
    <name type="scientific">Panicum hallii var. hallii</name>
    <dbReference type="NCBI Taxonomy" id="1504633"/>
    <lineage>
        <taxon>Eukaryota</taxon>
        <taxon>Viridiplantae</taxon>
        <taxon>Streptophyta</taxon>
        <taxon>Embryophyta</taxon>
        <taxon>Tracheophyta</taxon>
        <taxon>Spermatophyta</taxon>
        <taxon>Magnoliopsida</taxon>
        <taxon>Liliopsida</taxon>
        <taxon>Poales</taxon>
        <taxon>Poaceae</taxon>
        <taxon>PACMAD clade</taxon>
        <taxon>Panicoideae</taxon>
        <taxon>Panicodae</taxon>
        <taxon>Paniceae</taxon>
        <taxon>Panicinae</taxon>
        <taxon>Panicum</taxon>
        <taxon>Panicum sect. Panicum</taxon>
    </lineage>
</organism>
<evidence type="ECO:0000313" key="2">
    <source>
        <dbReference type="EMBL" id="PUZ38659.1"/>
    </source>
</evidence>